<dbReference type="AlphaFoldDB" id="W7K6Y0"/>
<evidence type="ECO:0000313" key="3">
    <source>
        <dbReference type="Proteomes" id="UP000030673"/>
    </source>
</evidence>
<name>W7K6Y0_PLAFO</name>
<organism evidence="2 3">
    <name type="scientific">Plasmodium falciparum (isolate NF54)</name>
    <dbReference type="NCBI Taxonomy" id="5843"/>
    <lineage>
        <taxon>Eukaryota</taxon>
        <taxon>Sar</taxon>
        <taxon>Alveolata</taxon>
        <taxon>Apicomplexa</taxon>
        <taxon>Aconoidasida</taxon>
        <taxon>Haemosporida</taxon>
        <taxon>Plasmodiidae</taxon>
        <taxon>Plasmodium</taxon>
        <taxon>Plasmodium (Laverania)</taxon>
    </lineage>
</organism>
<protein>
    <submittedName>
        <fullName evidence="2">Uncharacterized protein</fullName>
    </submittedName>
</protein>
<gene>
    <name evidence="2" type="ORF">PFNF54_02429</name>
</gene>
<sequence>MKDEKNHDMKYAHTEEIKNMDNIGKGDNEEPKNTNEKNQKCGKDNINKVDVKVQINEKREMEEY</sequence>
<reference evidence="2 3" key="1">
    <citation type="submission" date="2013-02" db="EMBL/GenBank/DDBJ databases">
        <title>The Genome Sequence of Plasmodium falciparum NF54.</title>
        <authorList>
            <consortium name="The Broad Institute Genome Sequencing Platform"/>
            <consortium name="The Broad Institute Genome Sequencing Center for Infectious Disease"/>
            <person name="Neafsey D."/>
            <person name="Cheeseman I."/>
            <person name="Volkman S."/>
            <person name="Adams J."/>
            <person name="Walker B."/>
            <person name="Young S.K."/>
            <person name="Zeng Q."/>
            <person name="Gargeya S."/>
            <person name="Fitzgerald M."/>
            <person name="Haas B."/>
            <person name="Abouelleil A."/>
            <person name="Alvarado L."/>
            <person name="Arachchi H.M."/>
            <person name="Berlin A.M."/>
            <person name="Chapman S.B."/>
            <person name="Dewar J."/>
            <person name="Goldberg J."/>
            <person name="Griggs A."/>
            <person name="Gujja S."/>
            <person name="Hansen M."/>
            <person name="Howarth C."/>
            <person name="Imamovic A."/>
            <person name="Larimer J."/>
            <person name="McCowan C."/>
            <person name="Murphy C."/>
            <person name="Neiman D."/>
            <person name="Pearson M."/>
            <person name="Priest M."/>
            <person name="Roberts A."/>
            <person name="Saif S."/>
            <person name="Shea T."/>
            <person name="Sisk P."/>
            <person name="Sykes S."/>
            <person name="Wortman J."/>
            <person name="Nusbaum C."/>
            <person name="Birren B."/>
        </authorList>
    </citation>
    <scope>NUCLEOTIDE SEQUENCE [LARGE SCALE GENOMIC DNA]</scope>
    <source>
        <strain evidence="2 3">NF54</strain>
    </source>
</reference>
<dbReference type="EMBL" id="KE123802">
    <property type="protein sequence ID" value="EWC88775.1"/>
    <property type="molecule type" value="Genomic_DNA"/>
</dbReference>
<keyword evidence="3" id="KW-1185">Reference proteome</keyword>
<proteinExistence type="predicted"/>
<evidence type="ECO:0000256" key="1">
    <source>
        <dbReference type="SAM" id="MobiDB-lite"/>
    </source>
</evidence>
<dbReference type="Proteomes" id="UP000030673">
    <property type="component" value="Unassembled WGS sequence"/>
</dbReference>
<evidence type="ECO:0000313" key="2">
    <source>
        <dbReference type="EMBL" id="EWC88775.1"/>
    </source>
</evidence>
<accession>W7K6Y0</accession>
<feature type="region of interest" description="Disordered" evidence="1">
    <location>
        <begin position="1"/>
        <end position="45"/>
    </location>
</feature>